<keyword evidence="2" id="KW-1185">Reference proteome</keyword>
<dbReference type="GO" id="GO:0016491">
    <property type="term" value="F:oxidoreductase activity"/>
    <property type="evidence" value="ECO:0007669"/>
    <property type="project" value="InterPro"/>
</dbReference>
<dbReference type="Gene3D" id="3.20.20.100">
    <property type="entry name" value="NADP-dependent oxidoreductase domain"/>
    <property type="match status" value="1"/>
</dbReference>
<comment type="caution">
    <text evidence="1">The sequence shown here is derived from an EMBL/GenBank/DDBJ whole genome shotgun (WGS) entry which is preliminary data.</text>
</comment>
<dbReference type="PRINTS" id="PR00069">
    <property type="entry name" value="ALDKETRDTASE"/>
</dbReference>
<dbReference type="CDD" id="cd19138">
    <property type="entry name" value="AKR_YeaE"/>
    <property type="match status" value="1"/>
</dbReference>
<dbReference type="InterPro" id="IPR020471">
    <property type="entry name" value="AKR"/>
</dbReference>
<dbReference type="PANTHER" id="PTHR43638">
    <property type="entry name" value="OXIDOREDUCTASE, ALDO/KETO REDUCTASE FAMILY PROTEIN"/>
    <property type="match status" value="1"/>
</dbReference>
<dbReference type="OrthoDB" id="9772407at2"/>
<evidence type="ECO:0000313" key="1">
    <source>
        <dbReference type="EMBL" id="ODR88274.1"/>
    </source>
</evidence>
<dbReference type="InterPro" id="IPR036812">
    <property type="entry name" value="NAD(P)_OxRdtase_dom_sf"/>
</dbReference>
<dbReference type="Proteomes" id="UP000094342">
    <property type="component" value="Unassembled WGS sequence"/>
</dbReference>
<dbReference type="RefSeq" id="WP_069461574.1">
    <property type="nucleotide sequence ID" value="NZ_CP034909.1"/>
</dbReference>
<sequence>MHDPIPTLAFRGGRKVPVLGQGTWRMGENRVTAAAEIRSLQIGLDLGMTLIDTAEMYGDGGAERIVGEALRGRRDEAFVVSKVLPANASRSGTIAACERSLENLGTDRIDLYLLHWRGGYPLADTVAAFEALKKAGKILAWGVSNFDVGDMEELIAVPEGGHVATNQVLYNLSRRGIEYDLLPWCRDRHLPVMAYSPLDEGRLLHNADLIHIAKAHQATPAQVALAFLKTRSGVISIPKTGSAERARENRDAMDIHLTAENLTELDRFFPPPRRKMRLEVI</sequence>
<name>A0A1E3V3N5_9HYPH</name>
<reference evidence="2" key="1">
    <citation type="submission" date="2016-05" db="EMBL/GenBank/DDBJ databases">
        <authorList>
            <person name="Li Y."/>
        </authorList>
    </citation>
    <scope>NUCLEOTIDE SEQUENCE [LARGE SCALE GENOMIC DNA]</scope>
    <source>
        <strain evidence="2">YIC4027</strain>
    </source>
</reference>
<dbReference type="AlphaFoldDB" id="A0A1E3V3N5"/>
<dbReference type="STRING" id="1752398.A8M32_27400"/>
<protein>
    <submittedName>
        <fullName evidence="1">Aldo/keto reductase</fullName>
    </submittedName>
</protein>
<dbReference type="PANTHER" id="PTHR43638:SF3">
    <property type="entry name" value="ALDEHYDE REDUCTASE"/>
    <property type="match status" value="1"/>
</dbReference>
<gene>
    <name evidence="1" type="ORF">A8M32_27400</name>
</gene>
<dbReference type="InterPro" id="IPR023210">
    <property type="entry name" value="NADP_OxRdtase_dom"/>
</dbReference>
<dbReference type="EMBL" id="LYBW01000066">
    <property type="protein sequence ID" value="ODR88274.1"/>
    <property type="molecule type" value="Genomic_DNA"/>
</dbReference>
<dbReference type="Pfam" id="PF00248">
    <property type="entry name" value="Aldo_ket_red"/>
    <property type="match status" value="1"/>
</dbReference>
<proteinExistence type="predicted"/>
<organism evidence="1 2">
    <name type="scientific">Sinorhizobium alkalisoli</name>
    <dbReference type="NCBI Taxonomy" id="1752398"/>
    <lineage>
        <taxon>Bacteria</taxon>
        <taxon>Pseudomonadati</taxon>
        <taxon>Pseudomonadota</taxon>
        <taxon>Alphaproteobacteria</taxon>
        <taxon>Hyphomicrobiales</taxon>
        <taxon>Rhizobiaceae</taxon>
        <taxon>Sinorhizobium/Ensifer group</taxon>
        <taxon>Sinorhizobium</taxon>
    </lineage>
</organism>
<evidence type="ECO:0000313" key="2">
    <source>
        <dbReference type="Proteomes" id="UP000094342"/>
    </source>
</evidence>
<accession>A0A1E3V3N5</accession>
<dbReference type="SUPFAM" id="SSF51430">
    <property type="entry name" value="NAD(P)-linked oxidoreductase"/>
    <property type="match status" value="1"/>
</dbReference>